<keyword evidence="3" id="KW-0862">Zinc</keyword>
<gene>
    <name evidence="7" type="ORF">BHQ10_003062</name>
</gene>
<reference evidence="7 8" key="1">
    <citation type="journal article" date="2017" name="Biotechnol. Biofuels">
        <title>Differential beta-glucosidase expression as a function of carbon source availability in Talaromyces amestolkiae: a genomic and proteomic approach.</title>
        <authorList>
            <person name="de Eugenio L.I."/>
            <person name="Mendez-Liter J.A."/>
            <person name="Nieto-Dominguez M."/>
            <person name="Alonso L."/>
            <person name="Gil-Munoz J."/>
            <person name="Barriuso J."/>
            <person name="Prieto A."/>
            <person name="Martinez M.J."/>
        </authorList>
    </citation>
    <scope>NUCLEOTIDE SEQUENCE [LARGE SCALE GENOMIC DNA]</scope>
    <source>
        <strain evidence="7 8">CIB</strain>
    </source>
</reference>
<dbReference type="PANTHER" id="PTHR10237:SF14">
    <property type="entry name" value="MYND-TYPE DOMAIN-CONTAINING PROTEIN"/>
    <property type="match status" value="1"/>
</dbReference>
<keyword evidence="1" id="KW-0479">Metal-binding</keyword>
<dbReference type="Gene3D" id="6.10.140.2220">
    <property type="match status" value="1"/>
</dbReference>
<evidence type="ECO:0000313" key="8">
    <source>
        <dbReference type="Proteomes" id="UP000249363"/>
    </source>
</evidence>
<dbReference type="Proteomes" id="UP000249363">
    <property type="component" value="Unassembled WGS sequence"/>
</dbReference>
<feature type="region of interest" description="Disordered" evidence="5">
    <location>
        <begin position="59"/>
        <end position="87"/>
    </location>
</feature>
<dbReference type="InterPro" id="IPR002893">
    <property type="entry name" value="Znf_MYND"/>
</dbReference>
<protein>
    <recommendedName>
        <fullName evidence="6">MYND-type domain-containing protein</fullName>
    </recommendedName>
</protein>
<comment type="caution">
    <text evidence="7">The sequence shown here is derived from an EMBL/GenBank/DDBJ whole genome shotgun (WGS) entry which is preliminary data.</text>
</comment>
<dbReference type="PROSITE" id="PS01360">
    <property type="entry name" value="ZF_MYND_1"/>
    <property type="match status" value="1"/>
</dbReference>
<evidence type="ECO:0000256" key="1">
    <source>
        <dbReference type="ARBA" id="ARBA00022723"/>
    </source>
</evidence>
<evidence type="ECO:0000313" key="7">
    <source>
        <dbReference type="EMBL" id="RAO67050.1"/>
    </source>
</evidence>
<dbReference type="OrthoDB" id="432970at2759"/>
<dbReference type="GO" id="GO:0005634">
    <property type="term" value="C:nucleus"/>
    <property type="evidence" value="ECO:0007669"/>
    <property type="project" value="TreeGrafter"/>
</dbReference>
<dbReference type="GO" id="GO:0008270">
    <property type="term" value="F:zinc ion binding"/>
    <property type="evidence" value="ECO:0007669"/>
    <property type="project" value="UniProtKB-KW"/>
</dbReference>
<dbReference type="STRING" id="1196081.A0A364KU15"/>
<sequence length="239" mass="26387">MTELDESQQCANCAKAGTIENGLKRCAKCKATLYCSRDCQKSDWKTHKKVCASNAARNATNTVPSSSTAPSTAPSSTSRGPPPKGLTAAIDKPFHKLNDKTWLHNRPEKDVYKLLIDCYRLRMEDDYNLEGEADEDSIYGGSANGGRGFQRFLSLAQSRRGLLPSWWSEEKASECMRLGMRNSGWSSLASAVEKGDIIEHYGDSNMPMQLRMLGEQVYGRGPGGQAGAGMLRMQMMMER</sequence>
<dbReference type="PANTHER" id="PTHR10237">
    <property type="entry name" value="DEFORMED EPIDERMAL AUTOREGULATORY FACTOR 1 HOMOLOG SUPPRESSIN"/>
    <property type="match status" value="1"/>
</dbReference>
<evidence type="ECO:0000256" key="5">
    <source>
        <dbReference type="SAM" id="MobiDB-lite"/>
    </source>
</evidence>
<dbReference type="RefSeq" id="XP_040731566.1">
    <property type="nucleotide sequence ID" value="XM_040875277.1"/>
</dbReference>
<evidence type="ECO:0000256" key="2">
    <source>
        <dbReference type="ARBA" id="ARBA00022771"/>
    </source>
</evidence>
<dbReference type="EMBL" id="MIKG01000004">
    <property type="protein sequence ID" value="RAO67050.1"/>
    <property type="molecule type" value="Genomic_DNA"/>
</dbReference>
<keyword evidence="2 4" id="KW-0863">Zinc-finger</keyword>
<accession>A0A364KU15</accession>
<name>A0A364KU15_TALAM</name>
<dbReference type="SUPFAM" id="SSF144232">
    <property type="entry name" value="HIT/MYND zinc finger-like"/>
    <property type="match status" value="1"/>
</dbReference>
<feature type="domain" description="MYND-type" evidence="6">
    <location>
        <begin position="10"/>
        <end position="51"/>
    </location>
</feature>
<dbReference type="PROSITE" id="PS50865">
    <property type="entry name" value="ZF_MYND_2"/>
    <property type="match status" value="1"/>
</dbReference>
<evidence type="ECO:0000256" key="3">
    <source>
        <dbReference type="ARBA" id="ARBA00022833"/>
    </source>
</evidence>
<dbReference type="GeneID" id="63792278"/>
<keyword evidence="8" id="KW-1185">Reference proteome</keyword>
<evidence type="ECO:0000256" key="4">
    <source>
        <dbReference type="PROSITE-ProRule" id="PRU00134"/>
    </source>
</evidence>
<evidence type="ECO:0000259" key="6">
    <source>
        <dbReference type="PROSITE" id="PS50865"/>
    </source>
</evidence>
<organism evidence="7 8">
    <name type="scientific">Talaromyces amestolkiae</name>
    <dbReference type="NCBI Taxonomy" id="1196081"/>
    <lineage>
        <taxon>Eukaryota</taxon>
        <taxon>Fungi</taxon>
        <taxon>Dikarya</taxon>
        <taxon>Ascomycota</taxon>
        <taxon>Pezizomycotina</taxon>
        <taxon>Eurotiomycetes</taxon>
        <taxon>Eurotiomycetidae</taxon>
        <taxon>Eurotiales</taxon>
        <taxon>Trichocomaceae</taxon>
        <taxon>Talaromyces</taxon>
        <taxon>Talaromyces sect. Talaromyces</taxon>
    </lineage>
</organism>
<dbReference type="Pfam" id="PF01753">
    <property type="entry name" value="zf-MYND"/>
    <property type="match status" value="1"/>
</dbReference>
<dbReference type="AlphaFoldDB" id="A0A364KU15"/>
<dbReference type="InterPro" id="IPR024119">
    <property type="entry name" value="TF_DEAF-1"/>
</dbReference>
<proteinExistence type="predicted"/>
<feature type="compositionally biased region" description="Low complexity" evidence="5">
    <location>
        <begin position="59"/>
        <end position="79"/>
    </location>
</feature>
<dbReference type="GO" id="GO:0000981">
    <property type="term" value="F:DNA-binding transcription factor activity, RNA polymerase II-specific"/>
    <property type="evidence" value="ECO:0007669"/>
    <property type="project" value="TreeGrafter"/>
</dbReference>